<protein>
    <submittedName>
        <fullName evidence="1">Uncharacterized protein</fullName>
    </submittedName>
</protein>
<evidence type="ECO:0000313" key="1">
    <source>
        <dbReference type="EMBL" id="QEU11664.1"/>
    </source>
</evidence>
<reference evidence="1 2" key="1">
    <citation type="submission" date="2019-09" db="EMBL/GenBank/DDBJ databases">
        <title>FDA dAtabase for Regulatory Grade micrObial Sequences (FDA-ARGOS): Supporting development and validation of Infectious Disease Dx tests.</title>
        <authorList>
            <person name="Sciortino C."/>
            <person name="Tallon L."/>
            <person name="Sadzewicz L."/>
            <person name="Vavikolanu K."/>
            <person name="Mehta A."/>
            <person name="Aluvathingal J."/>
            <person name="Nadendla S."/>
            <person name="Nandy P."/>
            <person name="Geyer C."/>
            <person name="Yan Y."/>
            <person name="Sichtig H."/>
        </authorList>
    </citation>
    <scope>NUCLEOTIDE SEQUENCE [LARGE SCALE GENOMIC DNA]</scope>
    <source>
        <strain evidence="1 2">FDAARGOS_640</strain>
    </source>
</reference>
<dbReference type="Proteomes" id="UP000323865">
    <property type="component" value="Chromosome"/>
</dbReference>
<sequence>MNTKTMRDGNTINFDALNADTRKFAYSLISEGGKGVQAMQLPGSYARMIFHGERDMRVWVKELRDLGANISMITGTRQRTMYVWNNRPYTRRELEAMNA</sequence>
<name>A0ABX6A4X5_9MICO</name>
<organism evidence="1 2">
    <name type="scientific">Dermabacter vaginalis</name>
    <dbReference type="NCBI Taxonomy" id="1630135"/>
    <lineage>
        <taxon>Bacteria</taxon>
        <taxon>Bacillati</taxon>
        <taxon>Actinomycetota</taxon>
        <taxon>Actinomycetes</taxon>
        <taxon>Micrococcales</taxon>
        <taxon>Dermabacteraceae</taxon>
        <taxon>Dermabacter</taxon>
    </lineage>
</organism>
<dbReference type="RefSeq" id="WP_150333049.1">
    <property type="nucleotide sequence ID" value="NZ_CP044108.1"/>
</dbReference>
<keyword evidence="2" id="KW-1185">Reference proteome</keyword>
<dbReference type="EMBL" id="CP044108">
    <property type="protein sequence ID" value="QEU11664.1"/>
    <property type="molecule type" value="Genomic_DNA"/>
</dbReference>
<proteinExistence type="predicted"/>
<evidence type="ECO:0000313" key="2">
    <source>
        <dbReference type="Proteomes" id="UP000323865"/>
    </source>
</evidence>
<gene>
    <name evidence="1" type="ORF">FOB48_04700</name>
</gene>
<accession>A0ABX6A4X5</accession>